<sequence length="180" mass="20506">MDLVYSKENQKNATLSLISGEPAYEIYTAGKFLQSEPTWIRKYQCSEQRPVEIGQVRVRSFHNDVCQLRGKDIRPRSIDSLSTKRSFTSLANGQKYIWKRKFSKAKLLDNTKNTIAVYEESHSGFLSTKAPAKISVAPDGMPIIDEIVVTFVYFERKFKDDIEEIDAAWNLVSLVGMVTS</sequence>
<evidence type="ECO:0000313" key="2">
    <source>
        <dbReference type="EMBL" id="KAL0063851.1"/>
    </source>
</evidence>
<dbReference type="EMBL" id="JBBXMP010000072">
    <property type="protein sequence ID" value="KAL0063851.1"/>
    <property type="molecule type" value="Genomic_DNA"/>
</dbReference>
<dbReference type="Pfam" id="PF20236">
    <property type="entry name" value="DUF6593"/>
    <property type="match status" value="1"/>
</dbReference>
<protein>
    <recommendedName>
        <fullName evidence="1">DUF6593 domain-containing protein</fullName>
    </recommendedName>
</protein>
<reference evidence="2 3" key="1">
    <citation type="submission" date="2024-05" db="EMBL/GenBank/DDBJ databases">
        <title>A draft genome resource for the thread blight pathogen Marasmius tenuissimus strain MS-2.</title>
        <authorList>
            <person name="Yulfo-Soto G.E."/>
            <person name="Baruah I.K."/>
            <person name="Amoako-Attah I."/>
            <person name="Bukari Y."/>
            <person name="Meinhardt L.W."/>
            <person name="Bailey B.A."/>
            <person name="Cohen S.P."/>
        </authorList>
    </citation>
    <scope>NUCLEOTIDE SEQUENCE [LARGE SCALE GENOMIC DNA]</scope>
    <source>
        <strain evidence="2 3">MS-2</strain>
    </source>
</reference>
<dbReference type="Proteomes" id="UP001437256">
    <property type="component" value="Unassembled WGS sequence"/>
</dbReference>
<gene>
    <name evidence="2" type="ORF">AAF712_009202</name>
</gene>
<keyword evidence="3" id="KW-1185">Reference proteome</keyword>
<accession>A0ABR2ZQJ7</accession>
<evidence type="ECO:0000313" key="3">
    <source>
        <dbReference type="Proteomes" id="UP001437256"/>
    </source>
</evidence>
<feature type="domain" description="DUF6593" evidence="1">
    <location>
        <begin position="10"/>
        <end position="159"/>
    </location>
</feature>
<proteinExistence type="predicted"/>
<comment type="caution">
    <text evidence="2">The sequence shown here is derived from an EMBL/GenBank/DDBJ whole genome shotgun (WGS) entry which is preliminary data.</text>
</comment>
<dbReference type="InterPro" id="IPR046528">
    <property type="entry name" value="DUF6593"/>
</dbReference>
<evidence type="ECO:0000259" key="1">
    <source>
        <dbReference type="Pfam" id="PF20236"/>
    </source>
</evidence>
<organism evidence="2 3">
    <name type="scientific">Marasmius tenuissimus</name>
    <dbReference type="NCBI Taxonomy" id="585030"/>
    <lineage>
        <taxon>Eukaryota</taxon>
        <taxon>Fungi</taxon>
        <taxon>Dikarya</taxon>
        <taxon>Basidiomycota</taxon>
        <taxon>Agaricomycotina</taxon>
        <taxon>Agaricomycetes</taxon>
        <taxon>Agaricomycetidae</taxon>
        <taxon>Agaricales</taxon>
        <taxon>Marasmiineae</taxon>
        <taxon>Marasmiaceae</taxon>
        <taxon>Marasmius</taxon>
    </lineage>
</organism>
<name>A0ABR2ZQJ7_9AGAR</name>